<reference evidence="1 2" key="1">
    <citation type="submission" date="2023-08" db="EMBL/GenBank/DDBJ databases">
        <title>Whole-genome sequencing of halo(alkali)philic microorganisms from hypersaline lakes.</title>
        <authorList>
            <person name="Sorokin D.Y."/>
            <person name="Abbas B."/>
            <person name="Merkel A.Y."/>
        </authorList>
    </citation>
    <scope>NUCLEOTIDE SEQUENCE [LARGE SCALE GENOMIC DNA]</scope>
    <source>
        <strain evidence="1 2">AB-CW4</strain>
    </source>
</reference>
<dbReference type="EMBL" id="JAVDDT010000002">
    <property type="protein sequence ID" value="MDQ2069052.1"/>
    <property type="molecule type" value="Genomic_DNA"/>
</dbReference>
<gene>
    <name evidence="1" type="ORF">RBH19_04100</name>
</gene>
<dbReference type="Proteomes" id="UP001239019">
    <property type="component" value="Unassembled WGS sequence"/>
</dbReference>
<keyword evidence="2" id="KW-1185">Reference proteome</keyword>
<organism evidence="1 2">
    <name type="scientific">Natronospira bacteriovora</name>
    <dbReference type="NCBI Taxonomy" id="3069753"/>
    <lineage>
        <taxon>Bacteria</taxon>
        <taxon>Pseudomonadati</taxon>
        <taxon>Pseudomonadota</taxon>
        <taxon>Gammaproteobacteria</taxon>
        <taxon>Natronospirales</taxon>
        <taxon>Natronospiraceae</taxon>
        <taxon>Natronospira</taxon>
    </lineage>
</organism>
<proteinExistence type="predicted"/>
<dbReference type="Gene3D" id="2.20.28.160">
    <property type="match status" value="1"/>
</dbReference>
<comment type="caution">
    <text evidence="1">The sequence shown here is derived from an EMBL/GenBank/DDBJ whole genome shotgun (WGS) entry which is preliminary data.</text>
</comment>
<name>A0ABU0W4V8_9GAMM</name>
<sequence length="76" mass="8715">MNRRNQRGNSHADDSFVMACPDCERPLMLSTDDLSMGQEIECSHCQHTLYLTTTSMPGRGGRYWTLVSHQENPNER</sequence>
<accession>A0ABU0W4V8</accession>
<evidence type="ECO:0000313" key="2">
    <source>
        <dbReference type="Proteomes" id="UP001239019"/>
    </source>
</evidence>
<dbReference type="RefSeq" id="WP_306727547.1">
    <property type="nucleotide sequence ID" value="NZ_JAVDDT010000002.1"/>
</dbReference>
<evidence type="ECO:0000313" key="1">
    <source>
        <dbReference type="EMBL" id="MDQ2069052.1"/>
    </source>
</evidence>
<protein>
    <submittedName>
        <fullName evidence="1">Uncharacterized protein</fullName>
    </submittedName>
</protein>